<name>A0ABU4VJR9_9ACTN</name>
<dbReference type="InterPro" id="IPR011991">
    <property type="entry name" value="ArsR-like_HTH"/>
</dbReference>
<keyword evidence="4" id="KW-1185">Reference proteome</keyword>
<dbReference type="PANTHER" id="PTHR33164:SF103">
    <property type="entry name" value="REGULATORY PROTEIN MARR"/>
    <property type="match status" value="1"/>
</dbReference>
<evidence type="ECO:0000256" key="1">
    <source>
        <dbReference type="SAM" id="MobiDB-lite"/>
    </source>
</evidence>
<dbReference type="CDD" id="cd00090">
    <property type="entry name" value="HTH_ARSR"/>
    <property type="match status" value="1"/>
</dbReference>
<feature type="domain" description="HTH marR-type" evidence="2">
    <location>
        <begin position="44"/>
        <end position="179"/>
    </location>
</feature>
<gene>
    <name evidence="3" type="ORF">SK069_07115</name>
</gene>
<dbReference type="SMART" id="SM00347">
    <property type="entry name" value="HTH_MARR"/>
    <property type="match status" value="1"/>
</dbReference>
<evidence type="ECO:0000313" key="4">
    <source>
        <dbReference type="Proteomes" id="UP001277761"/>
    </source>
</evidence>
<organism evidence="3 4">
    <name type="scientific">Patulibacter brassicae</name>
    <dbReference type="NCBI Taxonomy" id="1705717"/>
    <lineage>
        <taxon>Bacteria</taxon>
        <taxon>Bacillati</taxon>
        <taxon>Actinomycetota</taxon>
        <taxon>Thermoleophilia</taxon>
        <taxon>Solirubrobacterales</taxon>
        <taxon>Patulibacteraceae</taxon>
        <taxon>Patulibacter</taxon>
    </lineage>
</organism>
<dbReference type="PROSITE" id="PS50995">
    <property type="entry name" value="HTH_MARR_2"/>
    <property type="match status" value="1"/>
</dbReference>
<dbReference type="EMBL" id="JAXAVX010000002">
    <property type="protein sequence ID" value="MDX8151354.1"/>
    <property type="molecule type" value="Genomic_DNA"/>
</dbReference>
<comment type="caution">
    <text evidence="3">The sequence shown here is derived from an EMBL/GenBank/DDBJ whole genome shotgun (WGS) entry which is preliminary data.</text>
</comment>
<reference evidence="3 4" key="1">
    <citation type="submission" date="2023-11" db="EMBL/GenBank/DDBJ databases">
        <authorList>
            <person name="Xu M."/>
            <person name="Jiang T."/>
        </authorList>
    </citation>
    <scope>NUCLEOTIDE SEQUENCE [LARGE SCALE GENOMIC DNA]</scope>
    <source>
        <strain evidence="3 4">SD</strain>
    </source>
</reference>
<dbReference type="Proteomes" id="UP001277761">
    <property type="component" value="Unassembled WGS sequence"/>
</dbReference>
<dbReference type="Gene3D" id="1.10.10.10">
    <property type="entry name" value="Winged helix-like DNA-binding domain superfamily/Winged helix DNA-binding domain"/>
    <property type="match status" value="1"/>
</dbReference>
<accession>A0ABU4VJR9</accession>
<proteinExistence type="predicted"/>
<sequence length="207" mass="22250">MREEVAAGGLPGARATRIVSTLMTSGPERATDRPAAAPSDDPATDELAEQLRQLFRATRRLRGYGNQHQGGGLSLPQYHLLEPLLRCEAELPVGQLAERAGLSPPTATTMIRKLVDQGIVERRPDPSDRRVVRLALSPAGRERVAERRDVVEGWRTAIARRIDAADRAAGVRVLAAVVAGLEETADALAALVEEEARAGGARDATER</sequence>
<protein>
    <submittedName>
        <fullName evidence="3">MarR family transcriptional regulator</fullName>
    </submittedName>
</protein>
<dbReference type="SUPFAM" id="SSF46785">
    <property type="entry name" value="Winged helix' DNA-binding domain"/>
    <property type="match status" value="1"/>
</dbReference>
<evidence type="ECO:0000313" key="3">
    <source>
        <dbReference type="EMBL" id="MDX8151354.1"/>
    </source>
</evidence>
<feature type="region of interest" description="Disordered" evidence="1">
    <location>
        <begin position="1"/>
        <end position="45"/>
    </location>
</feature>
<dbReference type="InterPro" id="IPR036388">
    <property type="entry name" value="WH-like_DNA-bd_sf"/>
</dbReference>
<dbReference type="InterPro" id="IPR036390">
    <property type="entry name" value="WH_DNA-bd_sf"/>
</dbReference>
<evidence type="ECO:0000259" key="2">
    <source>
        <dbReference type="PROSITE" id="PS50995"/>
    </source>
</evidence>
<dbReference type="PANTHER" id="PTHR33164">
    <property type="entry name" value="TRANSCRIPTIONAL REGULATOR, MARR FAMILY"/>
    <property type="match status" value="1"/>
</dbReference>
<dbReference type="RefSeq" id="WP_319953504.1">
    <property type="nucleotide sequence ID" value="NZ_JAXAVX010000002.1"/>
</dbReference>
<dbReference type="InterPro" id="IPR000835">
    <property type="entry name" value="HTH_MarR-typ"/>
</dbReference>
<dbReference type="Pfam" id="PF01047">
    <property type="entry name" value="MarR"/>
    <property type="match status" value="1"/>
</dbReference>
<dbReference type="InterPro" id="IPR039422">
    <property type="entry name" value="MarR/SlyA-like"/>
</dbReference>